<dbReference type="KEGG" id="bspl:129603107"/>
<dbReference type="Pfam" id="PF00059">
    <property type="entry name" value="Lectin_C"/>
    <property type="match status" value="1"/>
</dbReference>
<dbReference type="Proteomes" id="UP000515150">
    <property type="component" value="Chromosome 2"/>
</dbReference>
<proteinExistence type="predicted"/>
<dbReference type="InterPro" id="IPR016187">
    <property type="entry name" value="CTDL_fold"/>
</dbReference>
<dbReference type="OrthoDB" id="441660at2759"/>
<evidence type="ECO:0000313" key="2">
    <source>
        <dbReference type="Proteomes" id="UP000515150"/>
    </source>
</evidence>
<dbReference type="PROSITE" id="PS50041">
    <property type="entry name" value="C_TYPE_LECTIN_2"/>
    <property type="match status" value="1"/>
</dbReference>
<dbReference type="SMART" id="SM00034">
    <property type="entry name" value="CLECT"/>
    <property type="match status" value="1"/>
</dbReference>
<name>A0A9W2XBB6_BETSP</name>
<dbReference type="InterPro" id="IPR016186">
    <property type="entry name" value="C-type_lectin-like/link_sf"/>
</dbReference>
<organism evidence="2 3">
    <name type="scientific">Betta splendens</name>
    <name type="common">Siamese fighting fish</name>
    <dbReference type="NCBI Taxonomy" id="158456"/>
    <lineage>
        <taxon>Eukaryota</taxon>
        <taxon>Metazoa</taxon>
        <taxon>Chordata</taxon>
        <taxon>Craniata</taxon>
        <taxon>Vertebrata</taxon>
        <taxon>Euteleostomi</taxon>
        <taxon>Actinopterygii</taxon>
        <taxon>Neopterygii</taxon>
        <taxon>Teleostei</taxon>
        <taxon>Neoteleostei</taxon>
        <taxon>Acanthomorphata</taxon>
        <taxon>Anabantaria</taxon>
        <taxon>Anabantiformes</taxon>
        <taxon>Anabantoidei</taxon>
        <taxon>Osphronemidae</taxon>
        <taxon>Betta</taxon>
    </lineage>
</organism>
<dbReference type="AlphaFoldDB" id="A0A9W2XBB6"/>
<dbReference type="GeneID" id="129603107"/>
<dbReference type="RefSeq" id="XP_055358865.1">
    <property type="nucleotide sequence ID" value="XM_055502890.1"/>
</dbReference>
<gene>
    <name evidence="3" type="primary">LOC129603107</name>
</gene>
<dbReference type="CDD" id="cd00037">
    <property type="entry name" value="CLECT"/>
    <property type="match status" value="1"/>
</dbReference>
<evidence type="ECO:0000259" key="1">
    <source>
        <dbReference type="PROSITE" id="PS50041"/>
    </source>
</evidence>
<dbReference type="InterPro" id="IPR050111">
    <property type="entry name" value="C-type_lectin/snaclec_domain"/>
</dbReference>
<reference evidence="3" key="1">
    <citation type="submission" date="2025-08" db="UniProtKB">
        <authorList>
            <consortium name="RefSeq"/>
        </authorList>
    </citation>
    <scope>IDENTIFICATION</scope>
</reference>
<protein>
    <submittedName>
        <fullName evidence="3">Galactose-specific lectin nattectin-like</fullName>
    </submittedName>
</protein>
<dbReference type="Gene3D" id="3.10.100.10">
    <property type="entry name" value="Mannose-Binding Protein A, subunit A"/>
    <property type="match status" value="1"/>
</dbReference>
<feature type="domain" description="C-type lectin" evidence="1">
    <location>
        <begin position="26"/>
        <end position="110"/>
    </location>
</feature>
<evidence type="ECO:0000313" key="3">
    <source>
        <dbReference type="RefSeq" id="XP_055358865.1"/>
    </source>
</evidence>
<sequence>MAYIVSLSSGTSHLVKRSCPRSWSEIYGRCFRYFSSCMTWAAAEKHCQFIGENLTSVHNFNQHQGIEDLIWTINLHYSKVWIGGTDAQHDGVWFWSDGSTFQYTKWCHGQFIGMNPEGDTKATQGKIPSERRRKRLLQSNLVTPVY</sequence>
<dbReference type="InterPro" id="IPR001304">
    <property type="entry name" value="C-type_lectin-like"/>
</dbReference>
<accession>A0A9W2XBB6</accession>
<dbReference type="PANTHER" id="PTHR22803">
    <property type="entry name" value="MANNOSE, PHOSPHOLIPASE, LECTIN RECEPTOR RELATED"/>
    <property type="match status" value="1"/>
</dbReference>
<keyword evidence="2" id="KW-1185">Reference proteome</keyword>
<dbReference type="SUPFAM" id="SSF56436">
    <property type="entry name" value="C-type lectin-like"/>
    <property type="match status" value="1"/>
</dbReference>